<accession>A0A8H4VG23</accession>
<evidence type="ECO:0000256" key="5">
    <source>
        <dbReference type="SAM" id="MobiDB-lite"/>
    </source>
</evidence>
<dbReference type="EMBL" id="JAACLJ010000002">
    <property type="protein sequence ID" value="KAF4592589.1"/>
    <property type="molecule type" value="Genomic_DNA"/>
</dbReference>
<dbReference type="PANTHER" id="PTHR15549">
    <property type="entry name" value="PAIRED IMMUNOGLOBULIN-LIKE TYPE 2 RECEPTOR"/>
    <property type="match status" value="1"/>
</dbReference>
<dbReference type="GO" id="GO:0016020">
    <property type="term" value="C:membrane"/>
    <property type="evidence" value="ECO:0007669"/>
    <property type="project" value="UniProtKB-SubCell"/>
</dbReference>
<feature type="transmembrane region" description="Helical" evidence="6">
    <location>
        <begin position="232"/>
        <end position="252"/>
    </location>
</feature>
<evidence type="ECO:0008006" key="9">
    <source>
        <dbReference type="Google" id="ProtNLM"/>
    </source>
</evidence>
<keyword evidence="2 6" id="KW-0812">Transmembrane</keyword>
<evidence type="ECO:0000256" key="1">
    <source>
        <dbReference type="ARBA" id="ARBA00004167"/>
    </source>
</evidence>
<feature type="compositionally biased region" description="Basic and acidic residues" evidence="5">
    <location>
        <begin position="216"/>
        <end position="225"/>
    </location>
</feature>
<evidence type="ECO:0000256" key="2">
    <source>
        <dbReference type="ARBA" id="ARBA00022692"/>
    </source>
</evidence>
<evidence type="ECO:0000313" key="8">
    <source>
        <dbReference type="Proteomes" id="UP000562929"/>
    </source>
</evidence>
<keyword evidence="3 6" id="KW-1133">Transmembrane helix</keyword>
<gene>
    <name evidence="7" type="ORF">GQ602_002888</name>
</gene>
<comment type="subcellular location">
    <subcellularLocation>
        <location evidence="1">Membrane</location>
        <topology evidence="1">Single-pass membrane protein</topology>
    </subcellularLocation>
</comment>
<keyword evidence="4 6" id="KW-0472">Membrane</keyword>
<keyword evidence="8" id="KW-1185">Reference proteome</keyword>
<evidence type="ECO:0000313" key="7">
    <source>
        <dbReference type="EMBL" id="KAF4592589.1"/>
    </source>
</evidence>
<feature type="region of interest" description="Disordered" evidence="5">
    <location>
        <begin position="1"/>
        <end position="115"/>
    </location>
</feature>
<dbReference type="PANTHER" id="PTHR15549:SF26">
    <property type="entry name" value="AXIAL BUDDING PATTERN PROTEIN 2-RELATED"/>
    <property type="match status" value="1"/>
</dbReference>
<reference evidence="7 8" key="1">
    <citation type="journal article" date="2020" name="G3 (Bethesda)">
        <title>Genetic Underpinnings of Host Manipulation by Ophiocordyceps as Revealed by Comparative Transcriptomics.</title>
        <authorList>
            <person name="Will I."/>
            <person name="Das B."/>
            <person name="Trinh T."/>
            <person name="Brachmann A."/>
            <person name="Ohm R.A."/>
            <person name="de Bekker C."/>
        </authorList>
    </citation>
    <scope>NUCLEOTIDE SEQUENCE [LARGE SCALE GENOMIC DNA]</scope>
    <source>
        <strain evidence="7 8">EC05</strain>
    </source>
</reference>
<organism evidence="7 8">
    <name type="scientific">Ophiocordyceps camponoti-floridani</name>
    <dbReference type="NCBI Taxonomy" id="2030778"/>
    <lineage>
        <taxon>Eukaryota</taxon>
        <taxon>Fungi</taxon>
        <taxon>Dikarya</taxon>
        <taxon>Ascomycota</taxon>
        <taxon>Pezizomycotina</taxon>
        <taxon>Sordariomycetes</taxon>
        <taxon>Hypocreomycetidae</taxon>
        <taxon>Hypocreales</taxon>
        <taxon>Ophiocordycipitaceae</taxon>
        <taxon>Ophiocordyceps</taxon>
    </lineage>
</organism>
<dbReference type="AlphaFoldDB" id="A0A8H4VG23"/>
<protein>
    <recommendedName>
        <fullName evidence="9">Mid2 domain-containing protein</fullName>
    </recommendedName>
</protein>
<comment type="caution">
    <text evidence="7">The sequence shown here is derived from an EMBL/GenBank/DDBJ whole genome shotgun (WGS) entry which is preliminary data.</text>
</comment>
<name>A0A8H4VG23_9HYPO</name>
<evidence type="ECO:0000256" key="4">
    <source>
        <dbReference type="ARBA" id="ARBA00023136"/>
    </source>
</evidence>
<dbReference type="CDD" id="cd12087">
    <property type="entry name" value="TM_EGFR-like"/>
    <property type="match status" value="1"/>
</dbReference>
<evidence type="ECO:0000256" key="6">
    <source>
        <dbReference type="SAM" id="Phobius"/>
    </source>
</evidence>
<evidence type="ECO:0000256" key="3">
    <source>
        <dbReference type="ARBA" id="ARBA00022989"/>
    </source>
</evidence>
<dbReference type="InterPro" id="IPR051694">
    <property type="entry name" value="Immunoregulatory_rcpt-like"/>
</dbReference>
<dbReference type="OrthoDB" id="4928124at2759"/>
<dbReference type="Proteomes" id="UP000562929">
    <property type="component" value="Unassembled WGS sequence"/>
</dbReference>
<sequence>MQRVEAGDARDLLRRRTRRLRPRNETKKPSRNRRRHLRSSSSGLDSDSDSDSDAPPAKSNFLTSLGGGPSNSGSSPNVVVIGNPQQNNVPNLLANQGQPAPLNQLAPQRPTNPIQNAAPAPQIPANPIQNAAPVLGTTRIVTQSVLQQQTTTFLSSILATTTPLANVAPVVNLEQPPSLRTSSTSSSSSTSATQTTATEASQTSDADLKAATPPATEHDPKRDGRLDGGAEAGIVIGVVAAIVLLSLIFVFFRRYRRKRSSNKFPPTARMMPDISAPIPIHRDSDAMTVSVGYLESVNSRLSRHLQEPQPVFMAQSGDEEYFQRRVYAEPAPEMAEGASERSHQPTNFI</sequence>
<feature type="compositionally biased region" description="Low complexity" evidence="5">
    <location>
        <begin position="71"/>
        <end position="83"/>
    </location>
</feature>
<feature type="compositionally biased region" description="Low complexity" evidence="5">
    <location>
        <begin position="181"/>
        <end position="204"/>
    </location>
</feature>
<feature type="compositionally biased region" description="Polar residues" evidence="5">
    <location>
        <begin position="84"/>
        <end position="98"/>
    </location>
</feature>
<feature type="compositionally biased region" description="Basic and acidic residues" evidence="5">
    <location>
        <begin position="1"/>
        <end position="14"/>
    </location>
</feature>
<dbReference type="GO" id="GO:0071944">
    <property type="term" value="C:cell periphery"/>
    <property type="evidence" value="ECO:0007669"/>
    <property type="project" value="UniProtKB-ARBA"/>
</dbReference>
<proteinExistence type="predicted"/>
<feature type="compositionally biased region" description="Basic residues" evidence="5">
    <location>
        <begin position="29"/>
        <end position="38"/>
    </location>
</feature>
<feature type="region of interest" description="Disordered" evidence="5">
    <location>
        <begin position="176"/>
        <end position="225"/>
    </location>
</feature>